<dbReference type="PANTHER" id="PTHR35393">
    <property type="entry name" value="CHROMOSOME 1, WHOLE GENOME SHOTGUN SEQUENCE"/>
    <property type="match status" value="1"/>
</dbReference>
<evidence type="ECO:0000259" key="1">
    <source>
        <dbReference type="Pfam" id="PF24840"/>
    </source>
</evidence>
<dbReference type="InterPro" id="IPR057514">
    <property type="entry name" value="NTF2_SigF"/>
</dbReference>
<dbReference type="EMBL" id="JH795857">
    <property type="protein sequence ID" value="EJU04617.1"/>
    <property type="molecule type" value="Genomic_DNA"/>
</dbReference>
<dbReference type="AlphaFoldDB" id="M5GDL2"/>
<dbReference type="Pfam" id="PF24840">
    <property type="entry name" value="NTF2_SigF"/>
    <property type="match status" value="1"/>
</dbReference>
<keyword evidence="3" id="KW-1185">Reference proteome</keyword>
<evidence type="ECO:0000313" key="3">
    <source>
        <dbReference type="Proteomes" id="UP000030653"/>
    </source>
</evidence>
<reference evidence="2 3" key="1">
    <citation type="journal article" date="2012" name="Science">
        <title>The Paleozoic origin of enzymatic lignin decomposition reconstructed from 31 fungal genomes.</title>
        <authorList>
            <person name="Floudas D."/>
            <person name="Binder M."/>
            <person name="Riley R."/>
            <person name="Barry K."/>
            <person name="Blanchette R.A."/>
            <person name="Henrissat B."/>
            <person name="Martinez A.T."/>
            <person name="Otillar R."/>
            <person name="Spatafora J.W."/>
            <person name="Yadav J.S."/>
            <person name="Aerts A."/>
            <person name="Benoit I."/>
            <person name="Boyd A."/>
            <person name="Carlson A."/>
            <person name="Copeland A."/>
            <person name="Coutinho P.M."/>
            <person name="de Vries R.P."/>
            <person name="Ferreira P."/>
            <person name="Findley K."/>
            <person name="Foster B."/>
            <person name="Gaskell J."/>
            <person name="Glotzer D."/>
            <person name="Gorecki P."/>
            <person name="Heitman J."/>
            <person name="Hesse C."/>
            <person name="Hori C."/>
            <person name="Igarashi K."/>
            <person name="Jurgens J.A."/>
            <person name="Kallen N."/>
            <person name="Kersten P."/>
            <person name="Kohler A."/>
            <person name="Kuees U."/>
            <person name="Kumar T.K.A."/>
            <person name="Kuo A."/>
            <person name="LaButti K."/>
            <person name="Larrondo L.F."/>
            <person name="Lindquist E."/>
            <person name="Ling A."/>
            <person name="Lombard V."/>
            <person name="Lucas S."/>
            <person name="Lundell T."/>
            <person name="Martin R."/>
            <person name="McLaughlin D.J."/>
            <person name="Morgenstern I."/>
            <person name="Morin E."/>
            <person name="Murat C."/>
            <person name="Nagy L.G."/>
            <person name="Nolan M."/>
            <person name="Ohm R.A."/>
            <person name="Patyshakuliyeva A."/>
            <person name="Rokas A."/>
            <person name="Ruiz-Duenas F.J."/>
            <person name="Sabat G."/>
            <person name="Salamov A."/>
            <person name="Samejima M."/>
            <person name="Schmutz J."/>
            <person name="Slot J.C."/>
            <person name="St John F."/>
            <person name="Stenlid J."/>
            <person name="Sun H."/>
            <person name="Sun S."/>
            <person name="Syed K."/>
            <person name="Tsang A."/>
            <person name="Wiebenga A."/>
            <person name="Young D."/>
            <person name="Pisabarro A."/>
            <person name="Eastwood D.C."/>
            <person name="Martin F."/>
            <person name="Cullen D."/>
            <person name="Grigoriev I.V."/>
            <person name="Hibbett D.S."/>
        </authorList>
    </citation>
    <scope>NUCLEOTIDE SEQUENCE [LARGE SCALE GENOMIC DNA]</scope>
    <source>
        <strain evidence="2 3">DJM-731 SS1</strain>
    </source>
</reference>
<evidence type="ECO:0000313" key="2">
    <source>
        <dbReference type="EMBL" id="EJU04617.1"/>
    </source>
</evidence>
<gene>
    <name evidence="2" type="ORF">DACRYDRAFT_104501</name>
</gene>
<dbReference type="GeneID" id="63683001"/>
<protein>
    <recommendedName>
        <fullName evidence="1">SigF-like NTF2-like domain-containing protein</fullName>
    </recommendedName>
</protein>
<dbReference type="OrthoDB" id="2344312at2759"/>
<organism evidence="2 3">
    <name type="scientific">Dacryopinax primogenitus (strain DJM 731)</name>
    <name type="common">Brown rot fungus</name>
    <dbReference type="NCBI Taxonomy" id="1858805"/>
    <lineage>
        <taxon>Eukaryota</taxon>
        <taxon>Fungi</taxon>
        <taxon>Dikarya</taxon>
        <taxon>Basidiomycota</taxon>
        <taxon>Agaricomycotina</taxon>
        <taxon>Dacrymycetes</taxon>
        <taxon>Dacrymycetales</taxon>
        <taxon>Dacrymycetaceae</taxon>
        <taxon>Dacryopinax</taxon>
    </lineage>
</organism>
<dbReference type="Proteomes" id="UP000030653">
    <property type="component" value="Unassembled WGS sequence"/>
</dbReference>
<dbReference type="OMA" id="MQRYFAP"/>
<dbReference type="PANTHER" id="PTHR35393:SF1">
    <property type="entry name" value="SNOAL-LIKE DOMAIN-CONTAINING PROTEIN"/>
    <property type="match status" value="1"/>
</dbReference>
<dbReference type="RefSeq" id="XP_040631511.1">
    <property type="nucleotide sequence ID" value="XM_040767939.1"/>
</dbReference>
<name>M5GDL2_DACPD</name>
<accession>M5GDL2</accession>
<feature type="domain" description="SigF-like NTF2-like" evidence="1">
    <location>
        <begin position="1"/>
        <end position="166"/>
    </location>
</feature>
<dbReference type="HOGENOM" id="CLU_079426_0_0_1"/>
<sequence>MEDPAKELPEVVMLFTMASTPEVQQAAINKYFSKDASFNHPLCKIEHGTESREGILAVYQWYRILSPKISVHVDNCHWDPKSGKAFVAVTQTFHLWFSPWPGKPAKLLVRLTLQDQNGKYYIVRQEDFYEPEELGYIVFPPLGYVIELGKYAGAAASILGVWGVQTASAFGWWKPEEHECTE</sequence>
<proteinExistence type="predicted"/>
<dbReference type="STRING" id="1858805.M5GDL2"/>